<dbReference type="Proteomes" id="UP000702544">
    <property type="component" value="Unassembled WGS sequence"/>
</dbReference>
<dbReference type="GO" id="GO:0016274">
    <property type="term" value="F:protein-arginine N-methyltransferase activity"/>
    <property type="evidence" value="ECO:0007669"/>
    <property type="project" value="InterPro"/>
</dbReference>
<feature type="region of interest" description="Disordered" evidence="1">
    <location>
        <begin position="365"/>
        <end position="395"/>
    </location>
</feature>
<organism evidence="3 4">
    <name type="scientific">Candidatus Kutchimonas denitrificans</name>
    <dbReference type="NCBI Taxonomy" id="3056748"/>
    <lineage>
        <taxon>Bacteria</taxon>
        <taxon>Pseudomonadati</taxon>
        <taxon>Gemmatimonadota</taxon>
        <taxon>Gemmatimonadia</taxon>
        <taxon>Candidatus Palauibacterales</taxon>
        <taxon>Candidatus Palauibacteraceae</taxon>
        <taxon>Candidatus Kutchimonas</taxon>
    </lineage>
</organism>
<dbReference type="Pfam" id="PF13649">
    <property type="entry name" value="Methyltransf_25"/>
    <property type="match status" value="1"/>
</dbReference>
<dbReference type="PANTHER" id="PTHR11006">
    <property type="entry name" value="PROTEIN ARGININE N-METHYLTRANSFERASE"/>
    <property type="match status" value="1"/>
</dbReference>
<dbReference type="AlphaFoldDB" id="A0AAE4ZB22"/>
<feature type="compositionally biased region" description="Basic and acidic residues" evidence="1">
    <location>
        <begin position="383"/>
        <end position="395"/>
    </location>
</feature>
<gene>
    <name evidence="3" type="ORF">GWO12_03370</name>
</gene>
<dbReference type="EMBL" id="JAACAK010000026">
    <property type="protein sequence ID" value="NIR74140.1"/>
    <property type="molecule type" value="Genomic_DNA"/>
</dbReference>
<reference evidence="3 4" key="1">
    <citation type="submission" date="2020-01" db="EMBL/GenBank/DDBJ databases">
        <title>Genomes assembled from Gulf of Kutch pelagic sediment metagenomes.</title>
        <authorList>
            <person name="Chandrashekar M."/>
            <person name="Mahajan M.S."/>
            <person name="Dave K.J."/>
            <person name="Vatsa P."/>
            <person name="Nathani N.M."/>
        </authorList>
    </citation>
    <scope>NUCLEOTIDE SEQUENCE [LARGE SCALE GENOMIC DNA]</scope>
    <source>
        <strain evidence="3">KS3-K002</strain>
    </source>
</reference>
<feature type="domain" description="Methyltransferase" evidence="2">
    <location>
        <begin position="33"/>
        <end position="119"/>
    </location>
</feature>
<evidence type="ECO:0000313" key="4">
    <source>
        <dbReference type="Proteomes" id="UP000702544"/>
    </source>
</evidence>
<accession>A0AAE4ZB22</accession>
<protein>
    <recommendedName>
        <fullName evidence="2">Methyltransferase domain-containing protein</fullName>
    </recommendedName>
</protein>
<evidence type="ECO:0000256" key="1">
    <source>
        <dbReference type="SAM" id="MobiDB-lite"/>
    </source>
</evidence>
<dbReference type="Gene3D" id="3.40.50.150">
    <property type="entry name" value="Vaccinia Virus protein VP39"/>
    <property type="match status" value="1"/>
</dbReference>
<evidence type="ECO:0000313" key="3">
    <source>
        <dbReference type="EMBL" id="NIR74140.1"/>
    </source>
</evidence>
<dbReference type="GO" id="GO:0042054">
    <property type="term" value="F:histone methyltransferase activity"/>
    <property type="evidence" value="ECO:0007669"/>
    <property type="project" value="TreeGrafter"/>
</dbReference>
<dbReference type="InterPro" id="IPR029063">
    <property type="entry name" value="SAM-dependent_MTases_sf"/>
</dbReference>
<evidence type="ECO:0000259" key="2">
    <source>
        <dbReference type="Pfam" id="PF13649"/>
    </source>
</evidence>
<sequence>MSTLDYRDFLADAPRVEAFRRAIESTVEAGDVVLDLGTGLGTYGMFAARAGARVVAVEPAPIVEVARSLARDNGLSDRMTFLRGRVEELEPPELADVLIFEDYAPYLYHGETSRILSAVRDRWLQPAPRGVPYRVRALLAPVSCAESYRAIWPFVNEDLFGLDIGRFRRQLLNGLHAVSWDPDVLLAEATEVDRFDPLRPERLKLEASVSWTAARPGILHGLGLWIDLDLADGIEFSNGPSGRSTGWDQRLLPLLEPVTVEAGDIIEARVRTLGPGSGEPDWWSWRVRAGADDPQELDTFRGVPLSLDTLGRARLDRRPRLGGAGRVRRAVLELIDGERTTAEIVRELRERFPREVSSDRQALRAVARELEGDDAETGNPMGAEERLAEARGRTR</sequence>
<proteinExistence type="predicted"/>
<dbReference type="PROSITE" id="PS51678">
    <property type="entry name" value="SAM_MT_PRMT"/>
    <property type="match status" value="1"/>
</dbReference>
<dbReference type="PANTHER" id="PTHR11006:SF4">
    <property type="entry name" value="PROTEIN ARGININE N-METHYLTRANSFERASE 7"/>
    <property type="match status" value="1"/>
</dbReference>
<comment type="caution">
    <text evidence="3">The sequence shown here is derived from an EMBL/GenBank/DDBJ whole genome shotgun (WGS) entry which is preliminary data.</text>
</comment>
<name>A0AAE4ZB22_9BACT</name>
<dbReference type="SUPFAM" id="SSF53335">
    <property type="entry name" value="S-adenosyl-L-methionine-dependent methyltransferases"/>
    <property type="match status" value="1"/>
</dbReference>
<dbReference type="Gene3D" id="2.70.160.11">
    <property type="entry name" value="Hnrnp arginine n-methyltransferase1"/>
    <property type="match status" value="1"/>
</dbReference>
<dbReference type="InterPro" id="IPR025799">
    <property type="entry name" value="Arg_MeTrfase"/>
</dbReference>
<dbReference type="InterPro" id="IPR041698">
    <property type="entry name" value="Methyltransf_25"/>
</dbReference>